<reference evidence="1" key="1">
    <citation type="journal article" date="2014" name="Genome Announc.">
        <title>Draft genome sequences of the altered schaedler flora, a defined bacterial community from gnotobiotic mice.</title>
        <authorList>
            <person name="Wannemuehler M.J."/>
            <person name="Overstreet A.M."/>
            <person name="Ward D.V."/>
            <person name="Phillips G.J."/>
        </authorList>
    </citation>
    <scope>NUCLEOTIDE SEQUENCE</scope>
    <source>
        <strain evidence="1">ASF457</strain>
    </source>
</reference>
<proteinExistence type="predicted"/>
<accession>V2QA33</accession>
<reference evidence="1" key="2">
    <citation type="submission" date="2022-05" db="EMBL/GenBank/DDBJ databases">
        <authorList>
            <person name="Proctor A.L."/>
            <person name="Phillips G.J."/>
            <person name="Wannemuehler M.J."/>
        </authorList>
    </citation>
    <scope>NUCLEOTIDE SEQUENCE</scope>
    <source>
        <strain evidence="1">ASF457</strain>
    </source>
</reference>
<sequence length="163" mass="18955">MQNSKKIIVKILFLIIAVPPSILFWGIIILSVTNSNINFGPHLSEQTVLSLCDNLSNLAITGNSNFKDNRFHLVFCDNQNKSGCFYNLFRNKAIAYIQYKNIFSMPVDFYRIKFYYDTIDNCTKYYEISYNPKLNKALCIDGNISRRNPFSAKIIMTNKQIFY</sequence>
<dbReference type="AlphaFoldDB" id="V2QA33"/>
<dbReference type="EMBL" id="CP097562">
    <property type="protein sequence ID" value="USF23466.1"/>
    <property type="molecule type" value="Genomic_DNA"/>
</dbReference>
<dbReference type="Proteomes" id="UP000017429">
    <property type="component" value="Chromosome"/>
</dbReference>
<protein>
    <submittedName>
        <fullName evidence="1">Uncharacterized protein</fullName>
    </submittedName>
</protein>
<dbReference type="RefSeq" id="WP_023276530.1">
    <property type="nucleotide sequence ID" value="NZ_CP097562.1"/>
</dbReference>
<dbReference type="KEGG" id="msch:N508_000527"/>
<gene>
    <name evidence="1" type="ORF">N508_000527</name>
</gene>
<evidence type="ECO:0000313" key="1">
    <source>
        <dbReference type="EMBL" id="USF23466.1"/>
    </source>
</evidence>
<name>V2QA33_9BACT</name>
<evidence type="ECO:0000313" key="2">
    <source>
        <dbReference type="Proteomes" id="UP000017429"/>
    </source>
</evidence>
<keyword evidence="2" id="KW-1185">Reference proteome</keyword>
<organism evidence="1 2">
    <name type="scientific">Mucispirillum schaedleri ASF457</name>
    <dbReference type="NCBI Taxonomy" id="1379858"/>
    <lineage>
        <taxon>Bacteria</taxon>
        <taxon>Pseudomonadati</taxon>
        <taxon>Deferribacterota</taxon>
        <taxon>Deferribacteres</taxon>
        <taxon>Deferribacterales</taxon>
        <taxon>Mucispirillaceae</taxon>
        <taxon>Mucispirillum</taxon>
    </lineage>
</organism>
<reference evidence="1" key="3">
    <citation type="submission" date="2022-06" db="EMBL/GenBank/DDBJ databases">
        <title>Resources to Facilitate Use of the Altered Schaedler Flora (ASF) Mouse Model to Study Microbiome Function.</title>
        <authorList>
            <person name="Proctor A."/>
            <person name="Parvinroo S."/>
            <person name="Richie T."/>
            <person name="Jia X."/>
            <person name="Lee S.T.M."/>
            <person name="Karp P.D."/>
            <person name="Paley S."/>
            <person name="Kostic A.D."/>
            <person name="Pierre J.F."/>
            <person name="Wannemuehler M.J."/>
            <person name="Phillips G.J."/>
        </authorList>
    </citation>
    <scope>NUCLEOTIDE SEQUENCE</scope>
    <source>
        <strain evidence="1">ASF457</strain>
    </source>
</reference>